<comment type="function">
    <text evidence="10">Regulatory subunit of calcineurin, a calcium-dependent, calmodulin stimulated protein phosphatase. Confers calcium sensitivity. Plays a central role in virulence and antifungal drug action.</text>
</comment>
<evidence type="ECO:0000256" key="1">
    <source>
        <dbReference type="ARBA" id="ARBA00022723"/>
    </source>
</evidence>
<keyword evidence="1" id="KW-0479">Metal-binding</keyword>
<dbReference type="EMBL" id="JAGFBS010000016">
    <property type="protein sequence ID" value="KAG6375057.1"/>
    <property type="molecule type" value="Genomic_DNA"/>
</dbReference>
<feature type="domain" description="EF-hand" evidence="11">
    <location>
        <begin position="149"/>
        <end position="184"/>
    </location>
</feature>
<gene>
    <name evidence="12" type="ORF">JVT61DRAFT_3839</name>
</gene>
<keyword evidence="2" id="KW-0677">Repeat</keyword>
<accession>A0A8I2YNM7</accession>
<evidence type="ECO:0000313" key="13">
    <source>
        <dbReference type="Proteomes" id="UP000683000"/>
    </source>
</evidence>
<dbReference type="OrthoDB" id="191686at2759"/>
<keyword evidence="3" id="KW-0106">Calcium</keyword>
<dbReference type="Pfam" id="PF13499">
    <property type="entry name" value="EF-hand_7"/>
    <property type="match status" value="2"/>
</dbReference>
<dbReference type="InterPro" id="IPR018247">
    <property type="entry name" value="EF_Hand_1_Ca_BS"/>
</dbReference>
<keyword evidence="13" id="KW-1185">Reference proteome</keyword>
<dbReference type="PANTHER" id="PTHR45942">
    <property type="entry name" value="PROTEIN PHOSPATASE 3 REGULATORY SUBUNIT B ALPHA ISOFORM TYPE 1"/>
    <property type="match status" value="1"/>
</dbReference>
<dbReference type="AlphaFoldDB" id="A0A8I2YNM7"/>
<evidence type="ECO:0000256" key="3">
    <source>
        <dbReference type="ARBA" id="ARBA00022837"/>
    </source>
</evidence>
<dbReference type="FunFam" id="1.10.238.10:FF:000047">
    <property type="entry name" value="Calcineurin subunit B type 1"/>
    <property type="match status" value="1"/>
</dbReference>
<reference evidence="12" key="1">
    <citation type="submission" date="2021-03" db="EMBL/GenBank/DDBJ databases">
        <title>Evolutionary innovations through gain and loss of genes in the ectomycorrhizal Boletales.</title>
        <authorList>
            <person name="Wu G."/>
            <person name="Miyauchi S."/>
            <person name="Morin E."/>
            <person name="Yang Z.-L."/>
            <person name="Xu J."/>
            <person name="Martin F.M."/>
        </authorList>
    </citation>
    <scope>NUCLEOTIDE SEQUENCE</scope>
    <source>
        <strain evidence="12">BR01</strain>
    </source>
</reference>
<dbReference type="PROSITE" id="PS50222">
    <property type="entry name" value="EF_HAND_2"/>
    <property type="match status" value="4"/>
</dbReference>
<evidence type="ECO:0000256" key="8">
    <source>
        <dbReference type="ARBA" id="ARBA00031295"/>
    </source>
</evidence>
<dbReference type="GO" id="GO:0005509">
    <property type="term" value="F:calcium ion binding"/>
    <property type="evidence" value="ECO:0007669"/>
    <property type="project" value="InterPro"/>
</dbReference>
<evidence type="ECO:0000256" key="10">
    <source>
        <dbReference type="ARBA" id="ARBA00053864"/>
    </source>
</evidence>
<dbReference type="InterPro" id="IPR011992">
    <property type="entry name" value="EF-hand-dom_pair"/>
</dbReference>
<dbReference type="InterPro" id="IPR002048">
    <property type="entry name" value="EF_hand_dom"/>
</dbReference>
<evidence type="ECO:0000256" key="9">
    <source>
        <dbReference type="ARBA" id="ARBA00032848"/>
    </source>
</evidence>
<sequence length="193" mass="21882">MGQTRSSVLCDTTRLGLTQQRTASQFMEDMQKRSNFTSAELERLKKRFMKLDSDGSGSIDREEFLQIPQIASNPLASRMIAIFDEDGGGTVDFQEFVGGLSAFSSRGGREEKLRFAFKVYDVDRDGYISNGELFLVLKMMVGNNLKDQQLQQIVDKTIMEGDHDRDGKLSFEEFAQMVSNTDIVKQMTLEDLF</sequence>
<proteinExistence type="inferred from homology"/>
<feature type="domain" description="EF-hand" evidence="11">
    <location>
        <begin position="39"/>
        <end position="74"/>
    </location>
</feature>
<evidence type="ECO:0000256" key="7">
    <source>
        <dbReference type="ARBA" id="ARBA00023832"/>
    </source>
</evidence>
<evidence type="ECO:0000256" key="4">
    <source>
        <dbReference type="ARBA" id="ARBA00023026"/>
    </source>
</evidence>
<comment type="caution">
    <text evidence="12">The sequence shown here is derived from an EMBL/GenBank/DDBJ whole genome shotgun (WGS) entry which is preliminary data.</text>
</comment>
<dbReference type="PROSITE" id="PS00018">
    <property type="entry name" value="EF_HAND_1"/>
    <property type="match status" value="4"/>
</dbReference>
<comment type="similarity">
    <text evidence="5">Belongs to the calcineurin regulatory subunit family.</text>
</comment>
<dbReference type="PRINTS" id="PR00450">
    <property type="entry name" value="RECOVERIN"/>
</dbReference>
<evidence type="ECO:0000259" key="11">
    <source>
        <dbReference type="PROSITE" id="PS50222"/>
    </source>
</evidence>
<dbReference type="SMART" id="SM00054">
    <property type="entry name" value="EFh"/>
    <property type="match status" value="4"/>
</dbReference>
<dbReference type="CDD" id="cd00051">
    <property type="entry name" value="EFh"/>
    <property type="match status" value="1"/>
</dbReference>
<evidence type="ECO:0000256" key="6">
    <source>
        <dbReference type="ARBA" id="ARBA00023792"/>
    </source>
</evidence>
<evidence type="ECO:0000256" key="2">
    <source>
        <dbReference type="ARBA" id="ARBA00022737"/>
    </source>
</evidence>
<evidence type="ECO:0000256" key="5">
    <source>
        <dbReference type="ARBA" id="ARBA00023774"/>
    </source>
</evidence>
<keyword evidence="4" id="KW-0843">Virulence</keyword>
<name>A0A8I2YNM7_9AGAM</name>
<organism evidence="12 13">
    <name type="scientific">Boletus reticuloceps</name>
    <dbReference type="NCBI Taxonomy" id="495285"/>
    <lineage>
        <taxon>Eukaryota</taxon>
        <taxon>Fungi</taxon>
        <taxon>Dikarya</taxon>
        <taxon>Basidiomycota</taxon>
        <taxon>Agaricomycotina</taxon>
        <taxon>Agaricomycetes</taxon>
        <taxon>Agaricomycetidae</taxon>
        <taxon>Boletales</taxon>
        <taxon>Boletineae</taxon>
        <taxon>Boletaceae</taxon>
        <taxon>Boletoideae</taxon>
        <taxon>Boletus</taxon>
    </lineage>
</organism>
<comment type="subunit">
    <text evidence="6">Composed of a catalytic subunit (A) and a regulatory subunit (B).</text>
</comment>
<evidence type="ECO:0000313" key="12">
    <source>
        <dbReference type="EMBL" id="KAG6375057.1"/>
    </source>
</evidence>
<feature type="domain" description="EF-hand" evidence="11">
    <location>
        <begin position="108"/>
        <end position="143"/>
    </location>
</feature>
<protein>
    <recommendedName>
        <fullName evidence="7">Calcineurin subunit B</fullName>
    </recommendedName>
    <alternativeName>
        <fullName evidence="8">Calcineurin regulatory subunit</fullName>
    </alternativeName>
    <alternativeName>
        <fullName evidence="9">Protein phosphatase 2B regulatory subunit</fullName>
    </alternativeName>
</protein>
<dbReference type="SUPFAM" id="SSF47473">
    <property type="entry name" value="EF-hand"/>
    <property type="match status" value="1"/>
</dbReference>
<dbReference type="Gene3D" id="1.10.238.10">
    <property type="entry name" value="EF-hand"/>
    <property type="match status" value="1"/>
</dbReference>
<dbReference type="Proteomes" id="UP000683000">
    <property type="component" value="Unassembled WGS sequence"/>
</dbReference>
<feature type="domain" description="EF-hand" evidence="11">
    <location>
        <begin position="78"/>
        <end position="106"/>
    </location>
</feature>